<dbReference type="Gene3D" id="3.40.50.720">
    <property type="entry name" value="NAD(P)-binding Rossmann-like Domain"/>
    <property type="match status" value="1"/>
</dbReference>
<reference evidence="3 4" key="1">
    <citation type="journal article" date="2014" name="Genome Announc.">
        <title>Draft genome sequences of eight enterohepatic helicobacter species isolated from both laboratory and wild rodents.</title>
        <authorList>
            <person name="Sheh A."/>
            <person name="Shen Z."/>
            <person name="Fox J.G."/>
        </authorList>
    </citation>
    <scope>NUCLEOTIDE SEQUENCE [LARGE SCALE GENOMIC DNA]</scope>
    <source>
        <strain evidence="3 4">MIT 97-6194</strain>
    </source>
</reference>
<evidence type="ECO:0000313" key="4">
    <source>
        <dbReference type="Proteomes" id="UP000029714"/>
    </source>
</evidence>
<reference evidence="2 5" key="4">
    <citation type="submission" date="2019-12" db="EMBL/GenBank/DDBJ databases">
        <title>Multi-Generational Helicobacter saguini Isolates.</title>
        <authorList>
            <person name="Mannion A."/>
            <person name="Shen Z."/>
            <person name="Fox J.G."/>
        </authorList>
    </citation>
    <scope>NUCLEOTIDE SEQUENCE [LARGE SCALE GENOMIC DNA]</scope>
    <source>
        <strain evidence="2">16-048</strain>
        <strain evidence="5">16-048 (F4)</strain>
    </source>
</reference>
<reference evidence="3 4" key="2">
    <citation type="journal article" date="2016" name="Infect. Immun.">
        <title>Helicobacter saguini, a Novel Helicobacter Isolated from Cotton-Top Tamarins with Ulcerative Colitis, Has Proinflammatory Properties and Induces Typhlocolitis and Dysplasia in Gnotobiotic IL-10-/- Mice.</title>
        <authorList>
            <person name="Shen Z."/>
            <person name="Mannion A."/>
            <person name="Whary M.T."/>
            <person name="Muthupalani S."/>
            <person name="Sheh A."/>
            <person name="Feng Y."/>
            <person name="Gong G."/>
            <person name="Vandamme P."/>
            <person name="Holcombe H.R."/>
            <person name="Paster B.J."/>
            <person name="Fox J.G."/>
        </authorList>
    </citation>
    <scope>NUCLEOTIDE SEQUENCE [LARGE SCALE GENOMIC DNA]</scope>
    <source>
        <strain evidence="3 4">MIT 97-6194</strain>
    </source>
</reference>
<dbReference type="AlphaFoldDB" id="A0A347VQQ4"/>
<feature type="domain" description="NAD(P)-binding" evidence="1">
    <location>
        <begin position="39"/>
        <end position="154"/>
    </location>
</feature>
<dbReference type="InterPro" id="IPR016040">
    <property type="entry name" value="NAD(P)-bd_dom"/>
</dbReference>
<proteinExistence type="predicted"/>
<keyword evidence="4" id="KW-1185">Reference proteome</keyword>
<name>A0A347VQQ4_9HELI</name>
<protein>
    <submittedName>
        <fullName evidence="2">NAD(P)H-binding protein</fullName>
    </submittedName>
</protein>
<evidence type="ECO:0000313" key="3">
    <source>
        <dbReference type="EMBL" id="TLD95974.1"/>
    </source>
</evidence>
<dbReference type="SUPFAM" id="SSF51735">
    <property type="entry name" value="NAD(P)-binding Rossmann-fold domains"/>
    <property type="match status" value="1"/>
</dbReference>
<dbReference type="RefSeq" id="WP_052062285.1">
    <property type="nucleotide sequence ID" value="NZ_JRMP02000001.1"/>
</dbReference>
<dbReference type="PANTHER" id="PTHR15020:SF50">
    <property type="entry name" value="UPF0659 PROTEIN YMR090W"/>
    <property type="match status" value="1"/>
</dbReference>
<dbReference type="Proteomes" id="UP000029714">
    <property type="component" value="Unassembled WGS sequence"/>
</dbReference>
<reference evidence="3" key="3">
    <citation type="submission" date="2018-04" db="EMBL/GenBank/DDBJ databases">
        <authorList>
            <person name="Sheh A."/>
            <person name="Shen Z."/>
            <person name="Mannion A.J."/>
            <person name="Fox J.G."/>
        </authorList>
    </citation>
    <scope>NUCLEOTIDE SEQUENCE</scope>
    <source>
        <strain evidence="3">MIT 97-6194</strain>
    </source>
</reference>
<dbReference type="EMBL" id="JRMP02000001">
    <property type="protein sequence ID" value="TLD95974.1"/>
    <property type="molecule type" value="Genomic_DNA"/>
</dbReference>
<dbReference type="PANTHER" id="PTHR15020">
    <property type="entry name" value="FLAVIN REDUCTASE-RELATED"/>
    <property type="match status" value="1"/>
</dbReference>
<sequence>MLFFGVLNVTNAKDSNIVRASDFSEFKGKGANTTILIIGANGSVARVLEDALLESSDVKLKLFLRNASRLSNLQNKYPNRVELIEGDARDKATLTRAMKGANIAYANLDGDLPTMASAIIDSMRESGLKRLIWISSFGVYDEIPKSEINRIKAYLPPHIGG</sequence>
<dbReference type="Proteomes" id="UP000477070">
    <property type="component" value="Unassembled WGS sequence"/>
</dbReference>
<gene>
    <name evidence="2" type="ORF">DCO61_00135</name>
    <name evidence="3" type="ORF">LS64_001030</name>
</gene>
<dbReference type="EMBL" id="QBIU01000001">
    <property type="protein sequence ID" value="MWV68479.1"/>
    <property type="molecule type" value="Genomic_DNA"/>
</dbReference>
<evidence type="ECO:0000313" key="2">
    <source>
        <dbReference type="EMBL" id="MWV68479.1"/>
    </source>
</evidence>
<comment type="caution">
    <text evidence="3">The sequence shown here is derived from an EMBL/GenBank/DDBJ whole genome shotgun (WGS) entry which is preliminary data.</text>
</comment>
<evidence type="ECO:0000313" key="5">
    <source>
        <dbReference type="Proteomes" id="UP000477070"/>
    </source>
</evidence>
<dbReference type="InterPro" id="IPR036291">
    <property type="entry name" value="NAD(P)-bd_dom_sf"/>
</dbReference>
<accession>A0A347VQQ4</accession>
<evidence type="ECO:0000259" key="1">
    <source>
        <dbReference type="Pfam" id="PF13460"/>
    </source>
</evidence>
<organism evidence="3 4">
    <name type="scientific">Helicobacter saguini</name>
    <dbReference type="NCBI Taxonomy" id="1548018"/>
    <lineage>
        <taxon>Bacteria</taxon>
        <taxon>Pseudomonadati</taxon>
        <taxon>Campylobacterota</taxon>
        <taxon>Epsilonproteobacteria</taxon>
        <taxon>Campylobacterales</taxon>
        <taxon>Helicobacteraceae</taxon>
        <taxon>Helicobacter</taxon>
    </lineage>
</organism>
<dbReference type="Pfam" id="PF13460">
    <property type="entry name" value="NAD_binding_10"/>
    <property type="match status" value="1"/>
</dbReference>
<dbReference type="OrthoDB" id="9803892at2"/>